<evidence type="ECO:0000256" key="1">
    <source>
        <dbReference type="ARBA" id="ARBA00004613"/>
    </source>
</evidence>
<comment type="subcellular location">
    <subcellularLocation>
        <location evidence="1">Secreted</location>
    </subcellularLocation>
</comment>
<protein>
    <recommendedName>
        <fullName evidence="3">NodB homology domain-containing protein</fullName>
    </recommendedName>
</protein>
<accession>A0ABQ6H8R1</accession>
<reference evidence="4 5" key="1">
    <citation type="submission" date="2023-03" db="EMBL/GenBank/DDBJ databases">
        <title>Thalassotalea loyana LMG 22536T draft genome sequence.</title>
        <authorList>
            <person name="Sawabe T."/>
        </authorList>
    </citation>
    <scope>NUCLEOTIDE SEQUENCE [LARGE SCALE GENOMIC DNA]</scope>
    <source>
        <strain evidence="4 5">LMG 22536</strain>
    </source>
</reference>
<feature type="domain" description="NodB homology" evidence="3">
    <location>
        <begin position="82"/>
        <end position="325"/>
    </location>
</feature>
<dbReference type="EMBL" id="BSSV01000001">
    <property type="protein sequence ID" value="GLX83854.1"/>
    <property type="molecule type" value="Genomic_DNA"/>
</dbReference>
<evidence type="ECO:0000313" key="5">
    <source>
        <dbReference type="Proteomes" id="UP001157134"/>
    </source>
</evidence>
<dbReference type="InterPro" id="IPR002509">
    <property type="entry name" value="NODB_dom"/>
</dbReference>
<name>A0ABQ6H8R1_9GAMM</name>
<proteinExistence type="predicted"/>
<sequence>MLKAILSRLYTTVAWPLLPNGLYCFNYHRIGDHNKSDFDPNVFSCTEAQFEKHVNFYNQHFTVISVEQLIEMYTKNQKLDKRYALITFDDGYIDNYNLAFPILKRLNTPAAFYIATDYLDDPHIPWWDEIAWIIRHSKQTVIKLSNWNEAIDIANLSVKHQIRAILKAIKKDQSRTMEDKIQELSQVCDAEMPTEIRESQLFVNWQQVEEMANSGMHIGSHTMSHNILSHLEDDAQHHEVSQSKSIIEKHIGKPVTSIAYPVGGSAAFNSKTINAAKNADYKVAFSFIPGIETELTKENQFQIHRLPVDDNCTVEQLKTVVVRNK</sequence>
<keyword evidence="5" id="KW-1185">Reference proteome</keyword>
<evidence type="ECO:0000259" key="3">
    <source>
        <dbReference type="PROSITE" id="PS51677"/>
    </source>
</evidence>
<dbReference type="PROSITE" id="PS51677">
    <property type="entry name" value="NODB"/>
    <property type="match status" value="1"/>
</dbReference>
<gene>
    <name evidence="4" type="ORF">tloyanaT_01060</name>
</gene>
<dbReference type="InterPro" id="IPR051398">
    <property type="entry name" value="Polysacch_Deacetylase"/>
</dbReference>
<dbReference type="Proteomes" id="UP001157134">
    <property type="component" value="Unassembled WGS sequence"/>
</dbReference>
<dbReference type="PANTHER" id="PTHR34216">
    <property type="match status" value="1"/>
</dbReference>
<dbReference type="SUPFAM" id="SSF88713">
    <property type="entry name" value="Glycoside hydrolase/deacetylase"/>
    <property type="match status" value="1"/>
</dbReference>
<organism evidence="4 5">
    <name type="scientific">Thalassotalea loyana</name>
    <dbReference type="NCBI Taxonomy" id="280483"/>
    <lineage>
        <taxon>Bacteria</taxon>
        <taxon>Pseudomonadati</taxon>
        <taxon>Pseudomonadota</taxon>
        <taxon>Gammaproteobacteria</taxon>
        <taxon>Alteromonadales</taxon>
        <taxon>Colwelliaceae</taxon>
        <taxon>Thalassotalea</taxon>
    </lineage>
</organism>
<evidence type="ECO:0000313" key="4">
    <source>
        <dbReference type="EMBL" id="GLX83854.1"/>
    </source>
</evidence>
<dbReference type="CDD" id="cd10918">
    <property type="entry name" value="CE4_NodB_like_5s_6s"/>
    <property type="match status" value="1"/>
</dbReference>
<dbReference type="RefSeq" id="WP_284295390.1">
    <property type="nucleotide sequence ID" value="NZ_BSSV01000001.1"/>
</dbReference>
<dbReference type="InterPro" id="IPR011330">
    <property type="entry name" value="Glyco_hydro/deAcase_b/a-brl"/>
</dbReference>
<comment type="caution">
    <text evidence="4">The sequence shown here is derived from an EMBL/GenBank/DDBJ whole genome shotgun (WGS) entry which is preliminary data.</text>
</comment>
<dbReference type="Pfam" id="PF01522">
    <property type="entry name" value="Polysacc_deac_1"/>
    <property type="match status" value="2"/>
</dbReference>
<keyword evidence="2" id="KW-0732">Signal</keyword>
<dbReference type="PANTHER" id="PTHR34216:SF3">
    <property type="entry name" value="POLY-BETA-1,6-N-ACETYL-D-GLUCOSAMINE N-DEACETYLASE"/>
    <property type="match status" value="1"/>
</dbReference>
<evidence type="ECO:0000256" key="2">
    <source>
        <dbReference type="ARBA" id="ARBA00022729"/>
    </source>
</evidence>
<dbReference type="Gene3D" id="3.20.20.370">
    <property type="entry name" value="Glycoside hydrolase/deacetylase"/>
    <property type="match status" value="1"/>
</dbReference>